<dbReference type="GO" id="GO:0035567">
    <property type="term" value="P:non-canonical Wnt signaling pathway"/>
    <property type="evidence" value="ECO:0007669"/>
    <property type="project" value="TreeGrafter"/>
</dbReference>
<comment type="similarity">
    <text evidence="2">Belongs to the G-protein coupled receptor Fz/Smo family.</text>
</comment>
<dbReference type="InterPro" id="IPR020067">
    <property type="entry name" value="Frizzled_dom"/>
</dbReference>
<keyword evidence="6 14" id="KW-1133">Transmembrane helix</keyword>
<feature type="transmembrane region" description="Helical" evidence="14">
    <location>
        <begin position="432"/>
        <end position="460"/>
    </location>
</feature>
<dbReference type="InterPro" id="IPR017981">
    <property type="entry name" value="GPCR_2-like_7TM"/>
</dbReference>
<evidence type="ECO:0000256" key="10">
    <source>
        <dbReference type="ARBA" id="ARBA00023170"/>
    </source>
</evidence>
<dbReference type="AlphaFoldDB" id="A0AAU7EA59"/>
<protein>
    <submittedName>
        <fullName evidence="18">Frizzled4 protein</fullName>
    </submittedName>
</protein>
<feature type="signal peptide" evidence="15">
    <location>
        <begin position="1"/>
        <end position="28"/>
    </location>
</feature>
<feature type="domain" description="FZ" evidence="16">
    <location>
        <begin position="37"/>
        <end position="158"/>
    </location>
</feature>
<organism evidence="18">
    <name type="scientific">Terebratalia transversa</name>
    <name type="common">Transverse lampshell</name>
    <dbReference type="NCBI Taxonomy" id="34513"/>
    <lineage>
        <taxon>Eukaryota</taxon>
        <taxon>Metazoa</taxon>
        <taxon>Spiralia</taxon>
        <taxon>Lophotrochozoa</taxon>
        <taxon>Brachiopoda</taxon>
        <taxon>Rhynchonelliformea</taxon>
        <taxon>Rhynchonellata</taxon>
        <taxon>Terebratellidina</taxon>
        <taxon>Laqueoidea</taxon>
        <taxon>Laqueidae</taxon>
        <taxon>Terebratalia</taxon>
    </lineage>
</organism>
<dbReference type="EMBL" id="PP860510">
    <property type="protein sequence ID" value="XBK48603.1"/>
    <property type="molecule type" value="mRNA"/>
</dbReference>
<dbReference type="SMART" id="SM01330">
    <property type="entry name" value="Frizzled"/>
    <property type="match status" value="1"/>
</dbReference>
<dbReference type="FunFam" id="1.20.1070.10:FF:000020">
    <property type="entry name" value="Frizzled class receptor 10"/>
    <property type="match status" value="1"/>
</dbReference>
<evidence type="ECO:0000256" key="5">
    <source>
        <dbReference type="ARBA" id="ARBA00022692"/>
    </source>
</evidence>
<evidence type="ECO:0000256" key="7">
    <source>
        <dbReference type="ARBA" id="ARBA00023040"/>
    </source>
</evidence>
<feature type="disulfide bond" evidence="12">
    <location>
        <begin position="87"/>
        <end position="125"/>
    </location>
</feature>
<dbReference type="GO" id="GO:0004930">
    <property type="term" value="F:G protein-coupled receptor activity"/>
    <property type="evidence" value="ECO:0007669"/>
    <property type="project" value="UniProtKB-KW"/>
</dbReference>
<dbReference type="CDD" id="cd15038">
    <property type="entry name" value="7tmF_FZD4"/>
    <property type="match status" value="1"/>
</dbReference>
<dbReference type="PROSITE" id="PS50038">
    <property type="entry name" value="FZ"/>
    <property type="match status" value="1"/>
</dbReference>
<keyword evidence="4" id="KW-1003">Cell membrane</keyword>
<reference evidence="18" key="1">
    <citation type="submission" date="2024-06" db="EMBL/GenBank/DDBJ databases">
        <title>Combinatorial Wnt signaling landscape during brachiopod anteroposterior patterning.</title>
        <authorList>
            <person name="Vellutini B.C."/>
            <person name="Martin-Duran J.M."/>
            <person name="Borve A."/>
            <person name="Hejnol A."/>
        </authorList>
    </citation>
    <scope>NUCLEOTIDE SEQUENCE</scope>
</reference>
<proteinExistence type="evidence at transcript level"/>
<keyword evidence="9 12" id="KW-1015">Disulfide bond</keyword>
<evidence type="ECO:0000256" key="1">
    <source>
        <dbReference type="ARBA" id="ARBA00004651"/>
    </source>
</evidence>
<dbReference type="GO" id="GO:0017147">
    <property type="term" value="F:Wnt-protein binding"/>
    <property type="evidence" value="ECO:0007669"/>
    <property type="project" value="TreeGrafter"/>
</dbReference>
<evidence type="ECO:0000256" key="6">
    <source>
        <dbReference type="ARBA" id="ARBA00022989"/>
    </source>
</evidence>
<accession>A0AAU7EA59</accession>
<evidence type="ECO:0000256" key="14">
    <source>
        <dbReference type="SAM" id="Phobius"/>
    </source>
</evidence>
<evidence type="ECO:0000313" key="18">
    <source>
        <dbReference type="EMBL" id="XBK48603.1"/>
    </source>
</evidence>
<evidence type="ECO:0000259" key="17">
    <source>
        <dbReference type="PROSITE" id="PS50261"/>
    </source>
</evidence>
<keyword evidence="7" id="KW-0297">G-protein coupled receptor</keyword>
<dbReference type="GO" id="GO:0042813">
    <property type="term" value="F:Wnt receptor activity"/>
    <property type="evidence" value="ECO:0007669"/>
    <property type="project" value="InterPro"/>
</dbReference>
<evidence type="ECO:0000256" key="11">
    <source>
        <dbReference type="ARBA" id="ARBA00023224"/>
    </source>
</evidence>
<dbReference type="FunFam" id="1.10.2000.10:FF:000037">
    <property type="match status" value="1"/>
</dbReference>
<feature type="transmembrane region" description="Helical" evidence="14">
    <location>
        <begin position="391"/>
        <end position="412"/>
    </location>
</feature>
<feature type="transmembrane region" description="Helical" evidence="14">
    <location>
        <begin position="350"/>
        <end position="379"/>
    </location>
</feature>
<evidence type="ECO:0000256" key="2">
    <source>
        <dbReference type="ARBA" id="ARBA00008077"/>
    </source>
</evidence>
<dbReference type="InterPro" id="IPR026551">
    <property type="entry name" value="FZD4_7TM"/>
</dbReference>
<dbReference type="PANTHER" id="PTHR11309:SF23">
    <property type="entry name" value="FRIZZLED-4"/>
    <property type="match status" value="1"/>
</dbReference>
<feature type="disulfide bond" evidence="12">
    <location>
        <begin position="118"/>
        <end position="142"/>
    </location>
</feature>
<keyword evidence="8 14" id="KW-0472">Membrane</keyword>
<evidence type="ECO:0000256" key="12">
    <source>
        <dbReference type="PROSITE-ProRule" id="PRU00090"/>
    </source>
</evidence>
<feature type="domain" description="G-protein coupled receptors family 2 profile 2" evidence="17">
    <location>
        <begin position="264"/>
        <end position="551"/>
    </location>
</feature>
<dbReference type="GO" id="GO:0060070">
    <property type="term" value="P:canonical Wnt signaling pathway"/>
    <property type="evidence" value="ECO:0007669"/>
    <property type="project" value="TreeGrafter"/>
</dbReference>
<dbReference type="Gene3D" id="1.20.1070.10">
    <property type="entry name" value="Rhodopsin 7-helix transmembrane proteins"/>
    <property type="match status" value="1"/>
</dbReference>
<evidence type="ECO:0000256" key="15">
    <source>
        <dbReference type="SAM" id="SignalP"/>
    </source>
</evidence>
<dbReference type="PRINTS" id="PR00489">
    <property type="entry name" value="FRIZZLED"/>
</dbReference>
<feature type="compositionally biased region" description="Polar residues" evidence="13">
    <location>
        <begin position="209"/>
        <end position="224"/>
    </location>
</feature>
<dbReference type="Pfam" id="PF01392">
    <property type="entry name" value="Fz"/>
    <property type="match status" value="1"/>
</dbReference>
<feature type="transmembrane region" description="Helical" evidence="14">
    <location>
        <begin position="524"/>
        <end position="544"/>
    </location>
</feature>
<evidence type="ECO:0000256" key="4">
    <source>
        <dbReference type="ARBA" id="ARBA00022475"/>
    </source>
</evidence>
<evidence type="ECO:0000256" key="3">
    <source>
        <dbReference type="ARBA" id="ARBA00022473"/>
    </source>
</evidence>
<gene>
    <name evidence="18" type="primary">frizzled4</name>
</gene>
<keyword evidence="3" id="KW-0217">Developmental protein</keyword>
<dbReference type="GO" id="GO:0005886">
    <property type="term" value="C:plasma membrane"/>
    <property type="evidence" value="ECO:0007669"/>
    <property type="project" value="UniProtKB-SubCell"/>
</dbReference>
<dbReference type="InterPro" id="IPR015526">
    <property type="entry name" value="Frizzled/SFRP"/>
</dbReference>
<comment type="subcellular location">
    <subcellularLocation>
        <location evidence="1">Cell membrane</location>
        <topology evidence="1">Multi-pass membrane protein</topology>
    </subcellularLocation>
</comment>
<feature type="transmembrane region" description="Helical" evidence="14">
    <location>
        <begin position="481"/>
        <end position="504"/>
    </location>
</feature>
<feature type="disulfide bond" evidence="12">
    <location>
        <begin position="50"/>
        <end position="96"/>
    </location>
</feature>
<keyword evidence="10" id="KW-0675">Receptor</keyword>
<keyword evidence="15" id="KW-0732">Signal</keyword>
<feature type="region of interest" description="Disordered" evidence="13">
    <location>
        <begin position="198"/>
        <end position="224"/>
    </location>
</feature>
<feature type="transmembrane region" description="Helical" evidence="14">
    <location>
        <begin position="300"/>
        <end position="320"/>
    </location>
</feature>
<dbReference type="SMART" id="SM00063">
    <property type="entry name" value="FRI"/>
    <property type="match status" value="1"/>
</dbReference>
<sequence>MGKNTFRMWSTCALFFLSLLHYCEHTMGQIEEEFGGEAVRQCETIRIGMCTGLPYNVTGMPNLVGNDLQDDANFLLRTFSPLIQFGCSKHLKFFLCSVYVPMCTEKVNHPIGPCRPLCESVRDRCQPVLNQFTYRWPSNLNCSRFPPENNQKHMCMPGPDEEDHPLTRTKTFVLPRTLGPPEKSTLATVIKPGTNGKNNHRVPIYKTSPPENQPSVAPETVSNHKTPECNVKNKDNYVYVNRTRACALKCDADDIFTTEDKHFSDIWMSIWAVFCFVSTLFTVLTFLIDSARFRYPERPIIFLSMCYFVISIAFLVRIIAGKEAISCDRQTHSKQKILIQEGLENTDCAIVFLLLYFFGTASQIWWVILTLTWFLSAGLKWGPEAIQLHSSYFHLAAWAIPAAMTIVILVMRNVDADELTGLCYVGNQSKEALVGFVIGPNLVFLLLGISFLIAGFVALFRIRNHVKQEGVKTDKLEVLMVRIGIFSVLYTVPATCVIACYLYEYINRASWYSVRHNFSPNMEIFMLKIFMSLVVGITSGMWVWSSKSLQSWRKFCGRICYDNNKTVKNVGYTTCAVRYNHSQPSQYVPVTVVNIPPHGCSSSSRTHNIIRDKHKRTAGYSNGETVL</sequence>
<feature type="transmembrane region" description="Helical" evidence="14">
    <location>
        <begin position="266"/>
        <end position="288"/>
    </location>
</feature>
<dbReference type="PROSITE" id="PS50261">
    <property type="entry name" value="G_PROTEIN_RECEP_F2_4"/>
    <property type="match status" value="1"/>
</dbReference>
<feature type="chain" id="PRO_5043324652" evidence="15">
    <location>
        <begin position="29"/>
        <end position="627"/>
    </location>
</feature>
<dbReference type="Gene3D" id="1.10.2000.10">
    <property type="entry name" value="Frizzled cysteine-rich domain"/>
    <property type="match status" value="1"/>
</dbReference>
<keyword evidence="11" id="KW-0807">Transducer</keyword>
<feature type="disulfide bond" evidence="12">
    <location>
        <begin position="114"/>
        <end position="155"/>
    </location>
</feature>
<evidence type="ECO:0000259" key="16">
    <source>
        <dbReference type="PROSITE" id="PS50038"/>
    </source>
</evidence>
<dbReference type="PANTHER" id="PTHR11309">
    <property type="entry name" value="FRIZZLED"/>
    <property type="match status" value="1"/>
</dbReference>
<dbReference type="InterPro" id="IPR036790">
    <property type="entry name" value="Frizzled_dom_sf"/>
</dbReference>
<dbReference type="Pfam" id="PF01534">
    <property type="entry name" value="Frizzled"/>
    <property type="match status" value="1"/>
</dbReference>
<dbReference type="InterPro" id="IPR000539">
    <property type="entry name" value="Frizzled/Smoothened_7TM"/>
</dbReference>
<keyword evidence="5 14" id="KW-0812">Transmembrane</keyword>
<evidence type="ECO:0000256" key="9">
    <source>
        <dbReference type="ARBA" id="ARBA00023157"/>
    </source>
</evidence>
<feature type="disulfide bond" evidence="12">
    <location>
        <begin position="42"/>
        <end position="103"/>
    </location>
</feature>
<evidence type="ECO:0000256" key="8">
    <source>
        <dbReference type="ARBA" id="ARBA00023136"/>
    </source>
</evidence>
<name>A0AAU7EA59_TERTR</name>
<evidence type="ECO:0000256" key="13">
    <source>
        <dbReference type="SAM" id="MobiDB-lite"/>
    </source>
</evidence>
<dbReference type="SUPFAM" id="SSF63501">
    <property type="entry name" value="Frizzled cysteine-rich domain"/>
    <property type="match status" value="1"/>
</dbReference>